<dbReference type="AlphaFoldDB" id="A0A934Q9B3"/>
<dbReference type="InterPro" id="IPR032710">
    <property type="entry name" value="NTF2-like_dom_sf"/>
</dbReference>
<name>A0A934Q9B3_9MICO</name>
<reference evidence="2" key="1">
    <citation type="submission" date="2020-12" db="EMBL/GenBank/DDBJ databases">
        <title>Leucobacter sp. CAS2, isolated from Chromium sludge.</title>
        <authorList>
            <person name="Xu Z."/>
        </authorList>
    </citation>
    <scope>NUCLEOTIDE SEQUENCE</scope>
    <source>
        <strain evidence="2">CSA2</strain>
    </source>
</reference>
<gene>
    <name evidence="2" type="ORF">JD292_00530</name>
</gene>
<dbReference type="Pfam" id="PF12680">
    <property type="entry name" value="SnoaL_2"/>
    <property type="match status" value="1"/>
</dbReference>
<dbReference type="InterPro" id="IPR037401">
    <property type="entry name" value="SnoaL-like"/>
</dbReference>
<evidence type="ECO:0000313" key="2">
    <source>
        <dbReference type="EMBL" id="MBK0420569.1"/>
    </source>
</evidence>
<keyword evidence="3" id="KW-1185">Reference proteome</keyword>
<sequence>MNAGAALRGLMVAIDERRWDELQRYLHPEFLCHFVHTGESFTRAEWIQFNAGYPDFDRLEIQELVAAESEAVCRSHVTCRSESGLLHFACASFARMADGQIVQLTEVWADIGQQAPPETRASVANPA</sequence>
<comment type="caution">
    <text evidence="2">The sequence shown here is derived from an EMBL/GenBank/DDBJ whole genome shotgun (WGS) entry which is preliminary data.</text>
</comment>
<protein>
    <submittedName>
        <fullName evidence="2">Nuclear transport factor 2 family protein</fullName>
    </submittedName>
</protein>
<evidence type="ECO:0000313" key="3">
    <source>
        <dbReference type="Proteomes" id="UP000618733"/>
    </source>
</evidence>
<dbReference type="RefSeq" id="WP_200130784.1">
    <property type="nucleotide sequence ID" value="NZ_JAEHOI010000001.1"/>
</dbReference>
<evidence type="ECO:0000259" key="1">
    <source>
        <dbReference type="Pfam" id="PF12680"/>
    </source>
</evidence>
<dbReference type="SUPFAM" id="SSF54427">
    <property type="entry name" value="NTF2-like"/>
    <property type="match status" value="1"/>
</dbReference>
<dbReference type="EMBL" id="JAEHOI010000001">
    <property type="protein sequence ID" value="MBK0420569.1"/>
    <property type="molecule type" value="Genomic_DNA"/>
</dbReference>
<accession>A0A934Q9B3</accession>
<dbReference type="Gene3D" id="3.10.450.50">
    <property type="match status" value="1"/>
</dbReference>
<organism evidence="2 3">
    <name type="scientific">Leucobacter edaphi</name>
    <dbReference type="NCBI Taxonomy" id="2796472"/>
    <lineage>
        <taxon>Bacteria</taxon>
        <taxon>Bacillati</taxon>
        <taxon>Actinomycetota</taxon>
        <taxon>Actinomycetes</taxon>
        <taxon>Micrococcales</taxon>
        <taxon>Microbacteriaceae</taxon>
        <taxon>Leucobacter</taxon>
    </lineage>
</organism>
<dbReference type="Proteomes" id="UP000618733">
    <property type="component" value="Unassembled WGS sequence"/>
</dbReference>
<proteinExistence type="predicted"/>
<feature type="domain" description="SnoaL-like" evidence="1">
    <location>
        <begin position="9"/>
        <end position="103"/>
    </location>
</feature>